<gene>
    <name evidence="2" type="ORF">A33K_15352</name>
</gene>
<keyword evidence="3" id="KW-1185">Reference proteome</keyword>
<dbReference type="InterPro" id="IPR018715">
    <property type="entry name" value="DUF2239"/>
</dbReference>
<feature type="region of interest" description="Disordered" evidence="1">
    <location>
        <begin position="87"/>
        <end position="123"/>
    </location>
</feature>
<dbReference type="EMBL" id="JH692063">
    <property type="protein sequence ID" value="EIP87335.1"/>
    <property type="molecule type" value="Genomic_DNA"/>
</dbReference>
<sequence>MPGYKYRIVPINETDAMTNPPLPSHTAFDGYRRLAAGPLPAVALAIKRAVASDAIGGAILIFDNATGRSIDIDTRGSDDEVAARYAQAATPGEPADANHETASDAASTAGVAPLANGPRGRGRPKLGVVAREVTLLPRHWEWLATQRGGASVALRRLVDEARRSHAHKDRSRRAQERAYHFMSAIAGDMPGFEEASRALFANDGARLRELIAGWPADVRDHALALASPGDDAPSPDAR</sequence>
<name>A0ABN0G596_9BURK</name>
<evidence type="ECO:0000313" key="2">
    <source>
        <dbReference type="EMBL" id="EIP87335.1"/>
    </source>
</evidence>
<organism evidence="2 3">
    <name type="scientific">Burkholderia humptydooensis MSMB43</name>
    <dbReference type="NCBI Taxonomy" id="441157"/>
    <lineage>
        <taxon>Bacteria</taxon>
        <taxon>Pseudomonadati</taxon>
        <taxon>Pseudomonadota</taxon>
        <taxon>Betaproteobacteria</taxon>
        <taxon>Burkholderiales</taxon>
        <taxon>Burkholderiaceae</taxon>
        <taxon>Burkholderia</taxon>
        <taxon>pseudomallei group</taxon>
    </lineage>
</organism>
<evidence type="ECO:0008006" key="4">
    <source>
        <dbReference type="Google" id="ProtNLM"/>
    </source>
</evidence>
<evidence type="ECO:0000313" key="3">
    <source>
        <dbReference type="Proteomes" id="UP000004682"/>
    </source>
</evidence>
<protein>
    <recommendedName>
        <fullName evidence="4">DUF2239 domain-containing protein</fullName>
    </recommendedName>
</protein>
<dbReference type="Proteomes" id="UP000004682">
    <property type="component" value="Unassembled WGS sequence"/>
</dbReference>
<dbReference type="Pfam" id="PF09998">
    <property type="entry name" value="DUF2239"/>
    <property type="match status" value="1"/>
</dbReference>
<evidence type="ECO:0000256" key="1">
    <source>
        <dbReference type="SAM" id="MobiDB-lite"/>
    </source>
</evidence>
<accession>A0ABN0G596</accession>
<reference evidence="3" key="1">
    <citation type="journal article" date="2012" name="J. Bacteriol.">
        <title>Revised Genome Sequence of Burkholderia thailandensis MSMB43 with Improved Annotation.</title>
        <authorList>
            <person name="Zhuo Y."/>
            <person name="Liu L."/>
            <person name="Wang Q."/>
            <person name="Liu X."/>
            <person name="Ren B."/>
            <person name="Liu M."/>
            <person name="Ni P."/>
            <person name="Cheng Y.Q."/>
            <person name="Zhang L."/>
        </authorList>
    </citation>
    <scope>NUCLEOTIDE SEQUENCE [LARGE SCALE GENOMIC DNA]</scope>
    <source>
        <strain evidence="3">MSMB43</strain>
    </source>
</reference>
<proteinExistence type="predicted"/>